<gene>
    <name evidence="2" type="ORF">UFOPK3268_00113</name>
</gene>
<protein>
    <submittedName>
        <fullName evidence="2">Unannotated protein</fullName>
    </submittedName>
</protein>
<evidence type="ECO:0000256" key="1">
    <source>
        <dbReference type="SAM" id="MobiDB-lite"/>
    </source>
</evidence>
<organism evidence="2">
    <name type="scientific">freshwater metagenome</name>
    <dbReference type="NCBI Taxonomy" id="449393"/>
    <lineage>
        <taxon>unclassified sequences</taxon>
        <taxon>metagenomes</taxon>
        <taxon>ecological metagenomes</taxon>
    </lineage>
</organism>
<proteinExistence type="predicted"/>
<dbReference type="AlphaFoldDB" id="A0A6J7BPV4"/>
<reference evidence="2" key="1">
    <citation type="submission" date="2020-05" db="EMBL/GenBank/DDBJ databases">
        <authorList>
            <person name="Chiriac C."/>
            <person name="Salcher M."/>
            <person name="Ghai R."/>
            <person name="Kavagutti S V."/>
        </authorList>
    </citation>
    <scope>NUCLEOTIDE SEQUENCE</scope>
</reference>
<name>A0A6J7BPV4_9ZZZZ</name>
<accession>A0A6J7BPV4</accession>
<evidence type="ECO:0000313" key="2">
    <source>
        <dbReference type="EMBL" id="CAB4846188.1"/>
    </source>
</evidence>
<dbReference type="EMBL" id="CAFBIZ010000007">
    <property type="protein sequence ID" value="CAB4846188.1"/>
    <property type="molecule type" value="Genomic_DNA"/>
</dbReference>
<dbReference type="InterPro" id="IPR043758">
    <property type="entry name" value="DUF5703"/>
</dbReference>
<dbReference type="Pfam" id="PF18963">
    <property type="entry name" value="DUF5703"/>
    <property type="match status" value="1"/>
</dbReference>
<feature type="region of interest" description="Disordered" evidence="1">
    <location>
        <begin position="1"/>
        <end position="24"/>
    </location>
</feature>
<sequence length="85" mass="9711">MTRSLSSAGSPPARRTMGAMPPTRASTWEYREIHLPRGTARDAARSALTELAEHGSWELARLRLYPDGRRRVWLRRKILRAVRTA</sequence>